<dbReference type="Gene3D" id="3.30.950.10">
    <property type="entry name" value="Methyltransferase, Cobalt-precorrin-4 Transmethylase, Domain 2"/>
    <property type="match status" value="1"/>
</dbReference>
<evidence type="ECO:0000256" key="11">
    <source>
        <dbReference type="ARBA" id="ARBA00047561"/>
    </source>
</evidence>
<dbReference type="Pfam" id="PF13241">
    <property type="entry name" value="NAD_binding_7"/>
    <property type="match status" value="1"/>
</dbReference>
<evidence type="ECO:0000256" key="3">
    <source>
        <dbReference type="ARBA" id="ARBA00022603"/>
    </source>
</evidence>
<dbReference type="Pfam" id="PF00590">
    <property type="entry name" value="TP_methylase"/>
    <property type="match status" value="1"/>
</dbReference>
<keyword evidence="4 12" id="KW-0808">Transferase</keyword>
<evidence type="ECO:0000256" key="6">
    <source>
        <dbReference type="ARBA" id="ARBA00023002"/>
    </source>
</evidence>
<evidence type="ECO:0000256" key="5">
    <source>
        <dbReference type="ARBA" id="ARBA00022691"/>
    </source>
</evidence>
<dbReference type="InterPro" id="IPR003043">
    <property type="entry name" value="Uropor_MeTrfase_CS"/>
</dbReference>
<dbReference type="InterPro" id="IPR036291">
    <property type="entry name" value="NAD(P)-bd_dom_sf"/>
</dbReference>
<dbReference type="PANTHER" id="PTHR45790:SF3">
    <property type="entry name" value="S-ADENOSYL-L-METHIONINE-DEPENDENT UROPORPHYRINOGEN III METHYLTRANSFERASE, CHLOROPLASTIC"/>
    <property type="match status" value="1"/>
</dbReference>
<dbReference type="RefSeq" id="WP_052868172.1">
    <property type="nucleotide sequence ID" value="NZ_BAAABY010000030.1"/>
</dbReference>
<dbReference type="Gene3D" id="3.40.1010.10">
    <property type="entry name" value="Cobalt-precorrin-4 Transmethylase, Domain 1"/>
    <property type="match status" value="1"/>
</dbReference>
<feature type="domain" description="Tetrapyrrole methylase" evidence="13">
    <location>
        <begin position="173"/>
        <end position="384"/>
    </location>
</feature>
<organism evidence="14 15">
    <name type="scientific">Streptomyces olivaceiscleroticus</name>
    <dbReference type="NCBI Taxonomy" id="68245"/>
    <lineage>
        <taxon>Bacteria</taxon>
        <taxon>Bacillati</taxon>
        <taxon>Actinomycetota</taxon>
        <taxon>Actinomycetes</taxon>
        <taxon>Kitasatosporales</taxon>
        <taxon>Streptomycetaceae</taxon>
        <taxon>Streptomyces</taxon>
    </lineage>
</organism>
<dbReference type="SUPFAM" id="SSF53790">
    <property type="entry name" value="Tetrapyrrole methylase"/>
    <property type="match status" value="1"/>
</dbReference>
<keyword evidence="7" id="KW-0520">NAD</keyword>
<keyword evidence="5" id="KW-0949">S-adenosyl-L-methionine</keyword>
<keyword evidence="8" id="KW-0456">Lyase</keyword>
<dbReference type="NCBIfam" id="TIGR01470">
    <property type="entry name" value="cysG_Nterm"/>
    <property type="match status" value="1"/>
</dbReference>
<dbReference type="InterPro" id="IPR014776">
    <property type="entry name" value="4pyrrole_Mease_sub2"/>
</dbReference>
<keyword evidence="15" id="KW-1185">Reference proteome</keyword>
<dbReference type="InterPro" id="IPR014777">
    <property type="entry name" value="4pyrrole_Mease_sub1"/>
</dbReference>
<dbReference type="InterPro" id="IPR050161">
    <property type="entry name" value="Siro_Cobalamin_biosynth"/>
</dbReference>
<evidence type="ECO:0000256" key="12">
    <source>
        <dbReference type="RuleBase" id="RU003960"/>
    </source>
</evidence>
<evidence type="ECO:0000256" key="7">
    <source>
        <dbReference type="ARBA" id="ARBA00023027"/>
    </source>
</evidence>
<dbReference type="Gene3D" id="3.40.50.720">
    <property type="entry name" value="NAD(P)-binding Rossmann-like Domain"/>
    <property type="match status" value="1"/>
</dbReference>
<evidence type="ECO:0000259" key="13">
    <source>
        <dbReference type="Pfam" id="PF00590"/>
    </source>
</evidence>
<accession>A0ABP3K9H2</accession>
<dbReference type="InterPro" id="IPR000878">
    <property type="entry name" value="4pyrrol_Mease"/>
</dbReference>
<dbReference type="InterPro" id="IPR006366">
    <property type="entry name" value="CobA/CysG_C"/>
</dbReference>
<evidence type="ECO:0000313" key="15">
    <source>
        <dbReference type="Proteomes" id="UP001500909"/>
    </source>
</evidence>
<dbReference type="InterPro" id="IPR035996">
    <property type="entry name" value="4pyrrol_Methylase_sf"/>
</dbReference>
<dbReference type="CDD" id="cd11642">
    <property type="entry name" value="SUMT"/>
    <property type="match status" value="1"/>
</dbReference>
<dbReference type="PROSITE" id="PS00840">
    <property type="entry name" value="SUMT_2"/>
    <property type="match status" value="1"/>
</dbReference>
<dbReference type="Proteomes" id="UP001500909">
    <property type="component" value="Unassembled WGS sequence"/>
</dbReference>
<evidence type="ECO:0000256" key="9">
    <source>
        <dbReference type="ARBA" id="ARBA00023244"/>
    </source>
</evidence>
<proteinExistence type="inferred from homology"/>
<dbReference type="InterPro" id="IPR006367">
    <property type="entry name" value="Sirohaem_synthase_N"/>
</dbReference>
<evidence type="ECO:0000313" key="14">
    <source>
        <dbReference type="EMBL" id="GAA0474274.1"/>
    </source>
</evidence>
<comment type="catalytic activity">
    <reaction evidence="11">
        <text>precorrin-2 + NAD(+) = sirohydrochlorin + NADH + 2 H(+)</text>
        <dbReference type="Rhea" id="RHEA:15613"/>
        <dbReference type="ChEBI" id="CHEBI:15378"/>
        <dbReference type="ChEBI" id="CHEBI:57540"/>
        <dbReference type="ChEBI" id="CHEBI:57945"/>
        <dbReference type="ChEBI" id="CHEBI:58351"/>
        <dbReference type="ChEBI" id="CHEBI:58827"/>
        <dbReference type="EC" id="1.3.1.76"/>
    </reaction>
</comment>
<dbReference type="SUPFAM" id="SSF51735">
    <property type="entry name" value="NAD(P)-binding Rossmann-fold domains"/>
    <property type="match status" value="1"/>
</dbReference>
<sequence length="413" mass="43043">MAVPSEHAAYPVGLRLTGRRVVVLGGGQVAQRRLPALIAAGADILLISPSATPSVEAMADAGELAWERRTYQPGDLADAWYALISTDDDAANAAASQEAEEHRVWAVRSDDAEAATAWTPATGRSEGVTVAVLNTASAGRDPRRAAAVRDAIVEGLRDGTIAAPHHRRRTAGVALVGGGPGDPDLITVRGRRLLAEADVVIADRLGPRDLLDELPPHVEVIDAAKIPYGRFMAQEAINNALIEHAKAGKAVVRLKGGDPFVFGRGMEEAEALAAEGITCTVVPGISSSISVPGAVGVPVTHRGVAHEFTVVSGHVAPDDPRSLVDWSSLAKLRGTLVILMGVDKIGAIAAALVRHGRGADTPVAVVQEGTMATQRRVDATLETVGARVKEEDVRPPAVIVIGDVVNAAQTFRP</sequence>
<comment type="similarity">
    <text evidence="12">Belongs to the precorrin methyltransferase family.</text>
</comment>
<evidence type="ECO:0000256" key="4">
    <source>
        <dbReference type="ARBA" id="ARBA00022679"/>
    </source>
</evidence>
<protein>
    <submittedName>
        <fullName evidence="14">Uroporphyrinogen-III C-methyltransferase</fullName>
    </submittedName>
</protein>
<evidence type="ECO:0000256" key="10">
    <source>
        <dbReference type="ARBA" id="ARBA00023268"/>
    </source>
</evidence>
<keyword evidence="6" id="KW-0560">Oxidoreductase</keyword>
<evidence type="ECO:0000256" key="8">
    <source>
        <dbReference type="ARBA" id="ARBA00023239"/>
    </source>
</evidence>
<comment type="caution">
    <text evidence="14">The sequence shown here is derived from an EMBL/GenBank/DDBJ whole genome shotgun (WGS) entry which is preliminary data.</text>
</comment>
<dbReference type="InterPro" id="IPR012409">
    <property type="entry name" value="Sirohaem_synth"/>
</dbReference>
<dbReference type="NCBIfam" id="NF004790">
    <property type="entry name" value="PRK06136.1"/>
    <property type="match status" value="1"/>
</dbReference>
<dbReference type="NCBIfam" id="TIGR01469">
    <property type="entry name" value="cobA_cysG_Cterm"/>
    <property type="match status" value="1"/>
</dbReference>
<gene>
    <name evidence="14" type="primary">cobA</name>
    <name evidence="14" type="ORF">GCM10010361_43310</name>
</gene>
<evidence type="ECO:0000256" key="1">
    <source>
        <dbReference type="ARBA" id="ARBA00005010"/>
    </source>
</evidence>
<keyword evidence="2" id="KW-0169">Cobalamin biosynthesis</keyword>
<dbReference type="PANTHER" id="PTHR45790">
    <property type="entry name" value="SIROHEME SYNTHASE-RELATED"/>
    <property type="match status" value="1"/>
</dbReference>
<name>A0ABP3K9H2_9ACTN</name>
<evidence type="ECO:0000256" key="2">
    <source>
        <dbReference type="ARBA" id="ARBA00022573"/>
    </source>
</evidence>
<keyword evidence="3 12" id="KW-0489">Methyltransferase</keyword>
<keyword evidence="9" id="KW-0627">Porphyrin biosynthesis</keyword>
<dbReference type="EMBL" id="BAAABY010000030">
    <property type="protein sequence ID" value="GAA0474274.1"/>
    <property type="molecule type" value="Genomic_DNA"/>
</dbReference>
<reference evidence="15" key="1">
    <citation type="journal article" date="2019" name="Int. J. Syst. Evol. Microbiol.">
        <title>The Global Catalogue of Microorganisms (GCM) 10K type strain sequencing project: providing services to taxonomists for standard genome sequencing and annotation.</title>
        <authorList>
            <consortium name="The Broad Institute Genomics Platform"/>
            <consortium name="The Broad Institute Genome Sequencing Center for Infectious Disease"/>
            <person name="Wu L."/>
            <person name="Ma J."/>
        </authorList>
    </citation>
    <scope>NUCLEOTIDE SEQUENCE [LARGE SCALE GENOMIC DNA]</scope>
    <source>
        <strain evidence="15">JCM 4805</strain>
    </source>
</reference>
<dbReference type="PIRSF" id="PIRSF036426">
    <property type="entry name" value="Sirohaem_synth"/>
    <property type="match status" value="1"/>
</dbReference>
<keyword evidence="10" id="KW-0511">Multifunctional enzyme</keyword>
<comment type="pathway">
    <text evidence="1">Porphyrin-containing compound metabolism; siroheme biosynthesis; sirohydrochlorin from precorrin-2: step 1/1.</text>
</comment>